<reference evidence="4 5" key="1">
    <citation type="submission" date="2020-08" db="EMBL/GenBank/DDBJ databases">
        <title>Genomic Encyclopedia of Type Strains, Phase IV (KMG-IV): sequencing the most valuable type-strain genomes for metagenomic binning, comparative biology and taxonomic classification.</title>
        <authorList>
            <person name="Goeker M."/>
        </authorList>
    </citation>
    <scope>NUCLEOTIDE SEQUENCE [LARGE SCALE GENOMIC DNA]</scope>
    <source>
        <strain evidence="4 5">DSM 12252</strain>
    </source>
</reference>
<keyword evidence="2" id="KW-0732">Signal</keyword>
<dbReference type="InterPro" id="IPR018391">
    <property type="entry name" value="PQQ_b-propeller_rpt"/>
</dbReference>
<evidence type="ECO:0000256" key="1">
    <source>
        <dbReference type="SAM" id="MobiDB-lite"/>
    </source>
</evidence>
<dbReference type="RefSeq" id="WP_246438492.1">
    <property type="nucleotide sequence ID" value="NZ_JACHIG010000010.1"/>
</dbReference>
<dbReference type="EMBL" id="JACHIG010000010">
    <property type="protein sequence ID" value="MBB5034571.1"/>
    <property type="molecule type" value="Genomic_DNA"/>
</dbReference>
<organism evidence="4 5">
    <name type="scientific">Prosthecobacter vanneervenii</name>
    <dbReference type="NCBI Taxonomy" id="48466"/>
    <lineage>
        <taxon>Bacteria</taxon>
        <taxon>Pseudomonadati</taxon>
        <taxon>Verrucomicrobiota</taxon>
        <taxon>Verrucomicrobiia</taxon>
        <taxon>Verrucomicrobiales</taxon>
        <taxon>Verrucomicrobiaceae</taxon>
        <taxon>Prosthecobacter</taxon>
    </lineage>
</organism>
<feature type="signal peptide" evidence="2">
    <location>
        <begin position="1"/>
        <end position="20"/>
    </location>
</feature>
<feature type="chain" id="PRO_5031361514" evidence="2">
    <location>
        <begin position="21"/>
        <end position="420"/>
    </location>
</feature>
<dbReference type="Pfam" id="PF13360">
    <property type="entry name" value="PQQ_2"/>
    <property type="match status" value="1"/>
</dbReference>
<dbReference type="InterPro" id="IPR011047">
    <property type="entry name" value="Quinoprotein_ADH-like_sf"/>
</dbReference>
<proteinExistence type="predicted"/>
<dbReference type="PANTHER" id="PTHR34512">
    <property type="entry name" value="CELL SURFACE PROTEIN"/>
    <property type="match status" value="1"/>
</dbReference>
<keyword evidence="5" id="KW-1185">Reference proteome</keyword>
<evidence type="ECO:0000259" key="3">
    <source>
        <dbReference type="Pfam" id="PF13360"/>
    </source>
</evidence>
<sequence>MTRTHITTVLGLAMATTAFSADSSDWGTFRGPSGNGIVPAVANSKWSLKQVWKSPTNNGFSSFAVAGGKAYTLVTGESDGNSGEMLACLDEKTGKQLWSKPLSVVPKYDGGGDAGTPDNKGGDGSRSTPVVNGGKVYAIDSMLGVFCFDAATGKEVWKHDVMKENAGVQIKWENAASPVIDGDVLLLAGGGAGQALIGLNKNTGKVVWKGEDDKMTHATPVLADILGVHQAIFFTQTGLVAVNPQKGDVIWRAAFPYKVSTAASPVVFEDIVYCSAGYGVGAGAFKISKSGSKLEATQIWRRENQCFNHWSTPVVKDGYLYGMFSFKEYGAGPLACVDIRTGEDKWAEKGFGPGQVILAGDKVIATSDKGEIVVAEASPAGYKEVARKDVLDGKVWSYPILANGKIFARSTVEGVCLDLN</sequence>
<dbReference type="AlphaFoldDB" id="A0A7W7YE91"/>
<accession>A0A7W7YE91</accession>
<evidence type="ECO:0000256" key="2">
    <source>
        <dbReference type="SAM" id="SignalP"/>
    </source>
</evidence>
<dbReference type="SMART" id="SM00564">
    <property type="entry name" value="PQQ"/>
    <property type="match status" value="3"/>
</dbReference>
<protein>
    <submittedName>
        <fullName evidence="4">Outer membrane protein assembly factor BamB</fullName>
    </submittedName>
</protein>
<evidence type="ECO:0000313" key="5">
    <source>
        <dbReference type="Proteomes" id="UP000590740"/>
    </source>
</evidence>
<dbReference type="SUPFAM" id="SSF50998">
    <property type="entry name" value="Quinoprotein alcohol dehydrogenase-like"/>
    <property type="match status" value="1"/>
</dbReference>
<dbReference type="Gene3D" id="2.130.10.10">
    <property type="entry name" value="YVTN repeat-like/Quinoprotein amine dehydrogenase"/>
    <property type="match status" value="2"/>
</dbReference>
<dbReference type="InterPro" id="IPR002372">
    <property type="entry name" value="PQQ_rpt_dom"/>
</dbReference>
<name>A0A7W7YE91_9BACT</name>
<gene>
    <name evidence="4" type="ORF">HNQ65_004176</name>
</gene>
<evidence type="ECO:0000313" key="4">
    <source>
        <dbReference type="EMBL" id="MBB5034571.1"/>
    </source>
</evidence>
<dbReference type="Proteomes" id="UP000590740">
    <property type="component" value="Unassembled WGS sequence"/>
</dbReference>
<feature type="domain" description="Pyrrolo-quinoline quinone repeat" evidence="3">
    <location>
        <begin position="85"/>
        <end position="347"/>
    </location>
</feature>
<feature type="region of interest" description="Disordered" evidence="1">
    <location>
        <begin position="104"/>
        <end position="128"/>
    </location>
</feature>
<dbReference type="InterPro" id="IPR015943">
    <property type="entry name" value="WD40/YVTN_repeat-like_dom_sf"/>
</dbReference>
<dbReference type="PANTHER" id="PTHR34512:SF30">
    <property type="entry name" value="OUTER MEMBRANE PROTEIN ASSEMBLY FACTOR BAMB"/>
    <property type="match status" value="1"/>
</dbReference>
<comment type="caution">
    <text evidence="4">The sequence shown here is derived from an EMBL/GenBank/DDBJ whole genome shotgun (WGS) entry which is preliminary data.</text>
</comment>